<reference evidence="8" key="1">
    <citation type="submission" date="2023-03" db="UniProtKB">
        <authorList>
            <consortium name="EnsemblPlants"/>
        </authorList>
    </citation>
    <scope>IDENTIFICATION</scope>
</reference>
<dbReference type="Gramene" id="MELO3C008942.2.1">
    <property type="protein sequence ID" value="MELO3C008942.2.1"/>
    <property type="gene ID" value="MELO3C008942.2"/>
</dbReference>
<comment type="subcellular location">
    <subcellularLocation>
        <location evidence="1">Nucleus</location>
    </subcellularLocation>
</comment>
<keyword evidence="3" id="KW-0238">DNA-binding</keyword>
<keyword evidence="2" id="KW-0805">Transcription regulation</keyword>
<dbReference type="EnsemblPlants" id="MELO3C008942.2.1">
    <property type="protein sequence ID" value="MELO3C008942.2.1"/>
    <property type="gene ID" value="MELO3C008942.2"/>
</dbReference>
<dbReference type="PANTHER" id="PTHR48019">
    <property type="entry name" value="SERUM RESPONSE FACTOR HOMOLOG"/>
    <property type="match status" value="1"/>
</dbReference>
<proteinExistence type="predicted"/>
<dbReference type="GO" id="GO:0045944">
    <property type="term" value="P:positive regulation of transcription by RNA polymerase II"/>
    <property type="evidence" value="ECO:0007669"/>
    <property type="project" value="InterPro"/>
</dbReference>
<dbReference type="InterPro" id="IPR050142">
    <property type="entry name" value="MADS-box/MEF2_TF"/>
</dbReference>
<dbReference type="SUPFAM" id="SSF55455">
    <property type="entry name" value="SRF-like"/>
    <property type="match status" value="1"/>
</dbReference>
<evidence type="ECO:0000256" key="3">
    <source>
        <dbReference type="ARBA" id="ARBA00023125"/>
    </source>
</evidence>
<dbReference type="GO" id="GO:0005634">
    <property type="term" value="C:nucleus"/>
    <property type="evidence" value="ECO:0007669"/>
    <property type="project" value="UniProtKB-SubCell"/>
</dbReference>
<dbReference type="PRINTS" id="PR00404">
    <property type="entry name" value="MADSDOMAIN"/>
</dbReference>
<dbReference type="PROSITE" id="PS50066">
    <property type="entry name" value="MADS_BOX_2"/>
    <property type="match status" value="1"/>
</dbReference>
<keyword evidence="4" id="KW-0804">Transcription</keyword>
<name>A0A9I9CVC1_CUCME</name>
<evidence type="ECO:0000256" key="4">
    <source>
        <dbReference type="ARBA" id="ARBA00023163"/>
    </source>
</evidence>
<dbReference type="AlphaFoldDB" id="A0A9I9CVC1"/>
<evidence type="ECO:0000256" key="6">
    <source>
        <dbReference type="SAM" id="MobiDB-lite"/>
    </source>
</evidence>
<sequence length="372" mass="41362">MGRVKLQIKRIENTTNRQVTFSKRRNGLIKKAYELSILCDIDIALIMFSPSGRLSQFSGRRSLIGNLNLHQSPRIEDVLARYINLPDHDRGSVVQNKEFLLGTLNNLKTENDIAQQLSNLIFVYVWLSSNSPTSSNSNVEELQQEVGTLRHELQLAEQQLRLFEPDFLSFTSNAEINSCEKNLLDTLARITQRKKDLLSTHLSPYEPPNGIQIYLDQQDGIPTSFESDVGNWLPENGQNNPNQICVASESSSIPQSGQYPTTTVYDQVVSQAATTNINVGVGVGVGVGGYDIANPNDDGFSPWHHNYTTTQLLSSFIPQTSFDVVKNEIGEPCMNTMIPQQQVDSISNGNQMPPSDGSANYDNVKLSQLNVD</sequence>
<evidence type="ECO:0000256" key="2">
    <source>
        <dbReference type="ARBA" id="ARBA00023015"/>
    </source>
</evidence>
<organism evidence="8">
    <name type="scientific">Cucumis melo</name>
    <name type="common">Muskmelon</name>
    <dbReference type="NCBI Taxonomy" id="3656"/>
    <lineage>
        <taxon>Eukaryota</taxon>
        <taxon>Viridiplantae</taxon>
        <taxon>Streptophyta</taxon>
        <taxon>Embryophyta</taxon>
        <taxon>Tracheophyta</taxon>
        <taxon>Spermatophyta</taxon>
        <taxon>Magnoliopsida</taxon>
        <taxon>eudicotyledons</taxon>
        <taxon>Gunneridae</taxon>
        <taxon>Pentapetalae</taxon>
        <taxon>rosids</taxon>
        <taxon>fabids</taxon>
        <taxon>Cucurbitales</taxon>
        <taxon>Cucurbitaceae</taxon>
        <taxon>Benincaseae</taxon>
        <taxon>Cucumis</taxon>
    </lineage>
</organism>
<evidence type="ECO:0000256" key="5">
    <source>
        <dbReference type="ARBA" id="ARBA00023242"/>
    </source>
</evidence>
<feature type="region of interest" description="Disordered" evidence="6">
    <location>
        <begin position="344"/>
        <end position="364"/>
    </location>
</feature>
<dbReference type="InterPro" id="IPR002100">
    <property type="entry name" value="TF_MADSbox"/>
</dbReference>
<evidence type="ECO:0000256" key="1">
    <source>
        <dbReference type="ARBA" id="ARBA00004123"/>
    </source>
</evidence>
<accession>A0A9I9CVC1</accession>
<protein>
    <recommendedName>
        <fullName evidence="7">MADS-box domain-containing protein</fullName>
    </recommendedName>
</protein>
<dbReference type="InterPro" id="IPR036879">
    <property type="entry name" value="TF_MADSbox_sf"/>
</dbReference>
<dbReference type="Pfam" id="PF00319">
    <property type="entry name" value="SRF-TF"/>
    <property type="match status" value="1"/>
</dbReference>
<dbReference type="InterPro" id="IPR033896">
    <property type="entry name" value="MEF2-like_N"/>
</dbReference>
<dbReference type="Gene3D" id="3.40.1810.10">
    <property type="entry name" value="Transcription factor, MADS-box"/>
    <property type="match status" value="1"/>
</dbReference>
<dbReference type="FunFam" id="3.40.1810.10:FF:000028">
    <property type="entry name" value="Agamous-like MADS-box protein AGL66 isoform A"/>
    <property type="match status" value="1"/>
</dbReference>
<keyword evidence="5" id="KW-0539">Nucleus</keyword>
<dbReference type="GO" id="GO:0000977">
    <property type="term" value="F:RNA polymerase II transcription regulatory region sequence-specific DNA binding"/>
    <property type="evidence" value="ECO:0007669"/>
    <property type="project" value="InterPro"/>
</dbReference>
<dbReference type="GO" id="GO:0046983">
    <property type="term" value="F:protein dimerization activity"/>
    <property type="evidence" value="ECO:0007669"/>
    <property type="project" value="InterPro"/>
</dbReference>
<evidence type="ECO:0000259" key="7">
    <source>
        <dbReference type="PROSITE" id="PS50066"/>
    </source>
</evidence>
<dbReference type="CDD" id="cd00265">
    <property type="entry name" value="MADS_MEF2_like"/>
    <property type="match status" value="1"/>
</dbReference>
<dbReference type="SMART" id="SM00432">
    <property type="entry name" value="MADS"/>
    <property type="match status" value="1"/>
</dbReference>
<evidence type="ECO:0000313" key="8">
    <source>
        <dbReference type="EnsemblPlants" id="MELO3C008942.2.1"/>
    </source>
</evidence>
<dbReference type="PROSITE" id="PS00350">
    <property type="entry name" value="MADS_BOX_1"/>
    <property type="match status" value="1"/>
</dbReference>
<feature type="domain" description="MADS-box" evidence="7">
    <location>
        <begin position="1"/>
        <end position="61"/>
    </location>
</feature>